<dbReference type="AlphaFoldDB" id="A0AB39BEY7"/>
<dbReference type="PRINTS" id="PR00133">
    <property type="entry name" value="GLHYDRLASE3"/>
</dbReference>
<dbReference type="Gene3D" id="2.60.40.10">
    <property type="entry name" value="Immunoglobulins"/>
    <property type="match status" value="1"/>
</dbReference>
<dbReference type="PANTHER" id="PTHR42715">
    <property type="entry name" value="BETA-GLUCOSIDASE"/>
    <property type="match status" value="1"/>
</dbReference>
<organism evidence="5">
    <name type="scientific">Herbiconiux sp. A18JL235</name>
    <dbReference type="NCBI Taxonomy" id="3152363"/>
    <lineage>
        <taxon>Bacteria</taxon>
        <taxon>Bacillati</taxon>
        <taxon>Actinomycetota</taxon>
        <taxon>Actinomycetes</taxon>
        <taxon>Micrococcales</taxon>
        <taxon>Microbacteriaceae</taxon>
        <taxon>Herbiconiux</taxon>
    </lineage>
</organism>
<dbReference type="InterPro" id="IPR013783">
    <property type="entry name" value="Ig-like_fold"/>
</dbReference>
<dbReference type="InterPro" id="IPR036881">
    <property type="entry name" value="Glyco_hydro_3_C_sf"/>
</dbReference>
<protein>
    <submittedName>
        <fullName evidence="5">Glycoside hydrolase family 3 C-terminal domain-containing protein</fullName>
    </submittedName>
</protein>
<evidence type="ECO:0000256" key="3">
    <source>
        <dbReference type="ARBA" id="ARBA00023277"/>
    </source>
</evidence>
<dbReference type="PANTHER" id="PTHR42715:SF10">
    <property type="entry name" value="BETA-GLUCOSIDASE"/>
    <property type="match status" value="1"/>
</dbReference>
<evidence type="ECO:0000259" key="4">
    <source>
        <dbReference type="SMART" id="SM01217"/>
    </source>
</evidence>
<evidence type="ECO:0000256" key="2">
    <source>
        <dbReference type="ARBA" id="ARBA00022801"/>
    </source>
</evidence>
<gene>
    <name evidence="5" type="ORF">ABFY20_15540</name>
</gene>
<dbReference type="Pfam" id="PF14310">
    <property type="entry name" value="Fn3-like"/>
    <property type="match status" value="1"/>
</dbReference>
<keyword evidence="3" id="KW-0119">Carbohydrate metabolism</keyword>
<sequence>MTRRRAFSTLGCPSASVEEVVGIAETSGWNAIELRSADDSFAHPGLDASQRASVAAALGGVDRVCLSTYVALGSTEADDERVLAGLRAEAELARDLGFTAIRVFAGGGDDAMIVRRLRAAAGHAGVDIWLETHDSHSTGLAVARVLDAVDDARVGAVWDIAHPWAAGEPVSTTAALLAPWLRHVQIKDIASRRDPLPVLPGAGSLPLGEVLTQLDSRGYDGRLGLEWELRWHPDLPPLEDALAAADSWLERFPLEPRTPVRTVDDALEALTLEEKVALVSGSGFWTTAAVPRIGLRPIVLSDGPAGVRGPSMDERQPSLNLPSAGALAASWDPSVAYQVGTELAVEAARHGVDVVLGPTVNLHRTPLGGRSFESFSEDPLLTSALAVRYIAGLQDNGVGACAKHYVLNDSETERMTVSVDVDDTTLRELYLRPFEDAVAAGVWTVMSAYNSVDGVRMTEHELLRDPLRTDWGFDGVVVSDWSAVRSLDSASAGQDLAMPGSDGQPGGVWDDGLLAAVRSGEVAIDSLDEKVRHLLTLAQRVGALGADHRVGVAASDSRAAETARLLLERGSVLLANDGTLPLPVGETTMKVAVIGPGAVRPRTQGGGSAAVVPDRVSTPAEALRAVPGLEVTEHAGVVAEHPEAFPASELRAPDGTPSAVRVRLTDAAGRLLSDELRSSSRLIWLGDLPTAAREMTAEFDALFHRDGPVEIVVELPAGGSLTVDGTRVTAEPHESPLSATVEAVAGRAVRIEVVAHAPHDLELRILDVRIGRLFEDAVGAAEARAAAVAAAAAADVAVVFVGTDARIETEGRDRTDLSLPAAHDALVEAVAAANPRTVVVVSAGAPVELPWRDRVAAVLLTWFGGQEFGDGVAALLTGRAEPGGRLPTTWPDRLADAPVQNVVPTDGTLWYEEGIAIGHRAWALGTNRPAFAFGHGLGYTSWRLGDIAVETEDSDGDDGGDDTVIVVNVGNTGHRRGRQVVQVYLSRPDSTVSRPPLWLGGFASIELDAGARAEVRIRLPRRQFAHWSEEEHAWQIEPGEFTARVGFSATDLPQSIALSTT</sequence>
<dbReference type="InterPro" id="IPR001764">
    <property type="entry name" value="Glyco_hydro_3_N"/>
</dbReference>
<dbReference type="Gene3D" id="3.40.50.1700">
    <property type="entry name" value="Glycoside hydrolase family 3 C-terminal domain"/>
    <property type="match status" value="1"/>
</dbReference>
<keyword evidence="2 5" id="KW-0378">Hydrolase</keyword>
<evidence type="ECO:0000256" key="1">
    <source>
        <dbReference type="ARBA" id="ARBA00005336"/>
    </source>
</evidence>
<name>A0AB39BEY7_9MICO</name>
<evidence type="ECO:0000313" key="5">
    <source>
        <dbReference type="EMBL" id="XDI04738.1"/>
    </source>
</evidence>
<dbReference type="Pfam" id="PF01261">
    <property type="entry name" value="AP_endonuc_2"/>
    <property type="match status" value="1"/>
</dbReference>
<dbReference type="RefSeq" id="WP_368497145.1">
    <property type="nucleotide sequence ID" value="NZ_CP162511.1"/>
</dbReference>
<dbReference type="GO" id="GO:0004553">
    <property type="term" value="F:hydrolase activity, hydrolyzing O-glycosyl compounds"/>
    <property type="evidence" value="ECO:0007669"/>
    <property type="project" value="InterPro"/>
</dbReference>
<proteinExistence type="inferred from homology"/>
<dbReference type="Gene3D" id="3.20.20.150">
    <property type="entry name" value="Divalent-metal-dependent TIM barrel enzymes"/>
    <property type="match status" value="1"/>
</dbReference>
<dbReference type="EMBL" id="CP162511">
    <property type="protein sequence ID" value="XDI04738.1"/>
    <property type="molecule type" value="Genomic_DNA"/>
</dbReference>
<dbReference type="SUPFAM" id="SSF52279">
    <property type="entry name" value="Beta-D-glucan exohydrolase, C-terminal domain"/>
    <property type="match status" value="1"/>
</dbReference>
<dbReference type="InterPro" id="IPR017853">
    <property type="entry name" value="GH"/>
</dbReference>
<dbReference type="Gene3D" id="3.20.20.300">
    <property type="entry name" value="Glycoside hydrolase, family 3, N-terminal domain"/>
    <property type="match status" value="1"/>
</dbReference>
<dbReference type="GO" id="GO:0005975">
    <property type="term" value="P:carbohydrate metabolic process"/>
    <property type="evidence" value="ECO:0007669"/>
    <property type="project" value="InterPro"/>
</dbReference>
<dbReference type="Gene3D" id="2.60.120.260">
    <property type="entry name" value="Galactose-binding domain-like"/>
    <property type="match status" value="1"/>
</dbReference>
<dbReference type="Pfam" id="PF00933">
    <property type="entry name" value="Glyco_hydro_3"/>
    <property type="match status" value="1"/>
</dbReference>
<dbReference type="InterPro" id="IPR002772">
    <property type="entry name" value="Glyco_hydro_3_C"/>
</dbReference>
<dbReference type="InterPro" id="IPR036962">
    <property type="entry name" value="Glyco_hydro_3_N_sf"/>
</dbReference>
<dbReference type="Pfam" id="PF01915">
    <property type="entry name" value="Glyco_hydro_3_C"/>
    <property type="match status" value="1"/>
</dbReference>
<dbReference type="InterPro" id="IPR026891">
    <property type="entry name" value="Fn3-like"/>
</dbReference>
<dbReference type="InterPro" id="IPR013022">
    <property type="entry name" value="Xyl_isomerase-like_TIM-brl"/>
</dbReference>
<dbReference type="SUPFAM" id="SSF51445">
    <property type="entry name" value="(Trans)glycosidases"/>
    <property type="match status" value="1"/>
</dbReference>
<reference evidence="5" key="1">
    <citation type="submission" date="2024-05" db="EMBL/GenBank/DDBJ databases">
        <title>Herbiconiux sp. A18JL235.</title>
        <authorList>
            <person name="Zhang G."/>
        </authorList>
    </citation>
    <scope>NUCLEOTIDE SEQUENCE</scope>
    <source>
        <strain evidence="5">A18JL235</strain>
    </source>
</reference>
<dbReference type="SUPFAM" id="SSF51658">
    <property type="entry name" value="Xylose isomerase-like"/>
    <property type="match status" value="1"/>
</dbReference>
<dbReference type="SMART" id="SM01217">
    <property type="entry name" value="Fn3_like"/>
    <property type="match status" value="1"/>
</dbReference>
<comment type="similarity">
    <text evidence="1">Belongs to the glycosyl hydrolase 3 family.</text>
</comment>
<dbReference type="InterPro" id="IPR036237">
    <property type="entry name" value="Xyl_isomerase-like_sf"/>
</dbReference>
<feature type="domain" description="Fibronectin type III-like" evidence="4">
    <location>
        <begin position="979"/>
        <end position="1049"/>
    </location>
</feature>
<accession>A0AB39BEY7</accession>
<dbReference type="InterPro" id="IPR050288">
    <property type="entry name" value="Cellulose_deg_GH3"/>
</dbReference>